<dbReference type="AlphaFoldDB" id="A0A097IJ70"/>
<evidence type="ECO:0000313" key="2">
    <source>
        <dbReference type="EMBL" id="AIT62192.1"/>
    </source>
</evidence>
<dbReference type="HOGENOM" id="CLU_2154114_0_0_11"/>
<evidence type="ECO:0000313" key="3">
    <source>
        <dbReference type="Proteomes" id="UP000029914"/>
    </source>
</evidence>
<dbReference type="KEGG" id="cdo:CDOO_02035"/>
<proteinExistence type="predicted"/>
<keyword evidence="1" id="KW-1133">Transmembrane helix</keyword>
<dbReference type="STRING" id="558173.CDOO_02035"/>
<keyword evidence="1" id="KW-0472">Membrane</keyword>
<organism evidence="2 3">
    <name type="scientific">Corynebacterium doosanense CAU 212 = DSM 45436</name>
    <dbReference type="NCBI Taxonomy" id="558173"/>
    <lineage>
        <taxon>Bacteria</taxon>
        <taxon>Bacillati</taxon>
        <taxon>Actinomycetota</taxon>
        <taxon>Actinomycetes</taxon>
        <taxon>Mycobacteriales</taxon>
        <taxon>Corynebacteriaceae</taxon>
        <taxon>Corynebacterium</taxon>
    </lineage>
</organism>
<sequence>MDGWQGVIIAFITAYFGYLTVKGKRQADADKVPADAAQVSADFRELAEMSGKIIEELRHQVGEVKGELASLRSEFGTLEIKYRGSLRSLREYRREHPTTVVVIDPEVLRDL</sequence>
<keyword evidence="3" id="KW-1185">Reference proteome</keyword>
<evidence type="ECO:0000256" key="1">
    <source>
        <dbReference type="SAM" id="Phobius"/>
    </source>
</evidence>
<accession>A0A097IJ70</accession>
<protein>
    <submittedName>
        <fullName evidence="2">Uncharacterized protein</fullName>
    </submittedName>
</protein>
<name>A0A097IJ70_9CORY</name>
<keyword evidence="1" id="KW-0812">Transmembrane</keyword>
<gene>
    <name evidence="2" type="ORF">CDOO_02035</name>
</gene>
<reference evidence="2 3" key="1">
    <citation type="submission" date="2013-09" db="EMBL/GenBank/DDBJ databases">
        <title>Complete genome sequence of Corynebacterium doosanense CAU 212(T) (=DSM 45436(T)), isolated from activated sludge.</title>
        <authorList>
            <person name="Schaffert L."/>
            <person name="Albersmeier A."/>
            <person name="Kalinowski J."/>
            <person name="Ruckert C."/>
        </authorList>
    </citation>
    <scope>NUCLEOTIDE SEQUENCE [LARGE SCALE GENOMIC DNA]</scope>
    <source>
        <strain evidence="2 3">CAU 212</strain>
    </source>
</reference>
<dbReference type="EMBL" id="CP006764">
    <property type="protein sequence ID" value="AIT62192.1"/>
    <property type="molecule type" value="Genomic_DNA"/>
</dbReference>
<dbReference type="Proteomes" id="UP000029914">
    <property type="component" value="Chromosome"/>
</dbReference>
<feature type="transmembrane region" description="Helical" evidence="1">
    <location>
        <begin position="6"/>
        <end position="21"/>
    </location>
</feature>